<evidence type="ECO:0000313" key="3">
    <source>
        <dbReference type="Proteomes" id="UP001144157"/>
    </source>
</evidence>
<sequence length="68" mass="7514">MDDTSLADGTTRRRLQKHASTPFLSDTASHSPKVAAGTRTGVMSKRRLSIRDQKVPQGPRPQDPSRTR</sequence>
<evidence type="ECO:0000313" key="2">
    <source>
        <dbReference type="EMBL" id="GLA82748.1"/>
    </source>
</evidence>
<reference evidence="2" key="1">
    <citation type="submission" date="2022-07" db="EMBL/GenBank/DDBJ databases">
        <title>Taxonomy of Aspergillus series Nigri: significant species reduction supported by multi-species coalescent approaches.</title>
        <authorList>
            <person name="Bian C."/>
            <person name="Kusuya Y."/>
            <person name="Sklenar F."/>
            <person name="D'hooge E."/>
            <person name="Yaguchi T."/>
            <person name="Takahashi H."/>
            <person name="Hubka V."/>
        </authorList>
    </citation>
    <scope>NUCLEOTIDE SEQUENCE</scope>
    <source>
        <strain evidence="2">IFM 56815</strain>
    </source>
</reference>
<dbReference type="AlphaFoldDB" id="A0A9W6AK35"/>
<dbReference type="EMBL" id="BRPE01000003">
    <property type="protein sequence ID" value="GLA82748.1"/>
    <property type="molecule type" value="Genomic_DNA"/>
</dbReference>
<feature type="region of interest" description="Disordered" evidence="1">
    <location>
        <begin position="1"/>
        <end position="68"/>
    </location>
</feature>
<name>A0A9W6AK35_ASPTU</name>
<evidence type="ECO:0000256" key="1">
    <source>
        <dbReference type="SAM" id="MobiDB-lite"/>
    </source>
</evidence>
<feature type="compositionally biased region" description="Polar residues" evidence="1">
    <location>
        <begin position="18"/>
        <end position="30"/>
    </location>
</feature>
<proteinExistence type="predicted"/>
<accession>A0A9W6AK35</accession>
<dbReference type="Proteomes" id="UP001144157">
    <property type="component" value="Unassembled WGS sequence"/>
</dbReference>
<protein>
    <submittedName>
        <fullName evidence="2">Uncharacterized protein</fullName>
    </submittedName>
</protein>
<gene>
    <name evidence="2" type="ORF">AtubIFM56815_006938</name>
</gene>
<organism evidence="2 3">
    <name type="scientific">Aspergillus tubingensis</name>
    <dbReference type="NCBI Taxonomy" id="5068"/>
    <lineage>
        <taxon>Eukaryota</taxon>
        <taxon>Fungi</taxon>
        <taxon>Dikarya</taxon>
        <taxon>Ascomycota</taxon>
        <taxon>Pezizomycotina</taxon>
        <taxon>Eurotiomycetes</taxon>
        <taxon>Eurotiomycetidae</taxon>
        <taxon>Eurotiales</taxon>
        <taxon>Aspergillaceae</taxon>
        <taxon>Aspergillus</taxon>
        <taxon>Aspergillus subgen. Circumdati</taxon>
    </lineage>
</organism>
<comment type="caution">
    <text evidence="2">The sequence shown here is derived from an EMBL/GenBank/DDBJ whole genome shotgun (WGS) entry which is preliminary data.</text>
</comment>